<organism evidence="2 3">
    <name type="scientific">Caldimonas aquatica</name>
    <dbReference type="NCBI Taxonomy" id="376175"/>
    <lineage>
        <taxon>Bacteria</taxon>
        <taxon>Pseudomonadati</taxon>
        <taxon>Pseudomonadota</taxon>
        <taxon>Betaproteobacteria</taxon>
        <taxon>Burkholderiales</taxon>
        <taxon>Sphaerotilaceae</taxon>
        <taxon>Caldimonas</taxon>
    </lineage>
</organism>
<evidence type="ECO:0000256" key="1">
    <source>
        <dbReference type="SAM" id="MobiDB-lite"/>
    </source>
</evidence>
<reference evidence="2" key="1">
    <citation type="submission" date="2022-10" db="EMBL/GenBank/DDBJ databases">
        <title>Complete genome sequence of Schlegelella aquatica LMG 23380.</title>
        <authorList>
            <person name="Musilova J."/>
            <person name="Kourilova X."/>
            <person name="Bezdicek M."/>
            <person name="Hermankova K."/>
            <person name="Obruca S."/>
            <person name="Sedlar K."/>
        </authorList>
    </citation>
    <scope>NUCLEOTIDE SEQUENCE</scope>
    <source>
        <strain evidence="2">LMG 23380</strain>
    </source>
</reference>
<gene>
    <name evidence="2" type="ORF">OMP39_09015</name>
</gene>
<feature type="compositionally biased region" description="Polar residues" evidence="1">
    <location>
        <begin position="1"/>
        <end position="12"/>
    </location>
</feature>
<sequence length="57" mass="6273">MADQVATATHSDSPPDEHTPTLPSSVLLRGRKTVQIEHNGSLYQLRATKYGKLILTK</sequence>
<proteinExistence type="predicted"/>
<dbReference type="Proteomes" id="UP001163266">
    <property type="component" value="Chromosome"/>
</dbReference>
<accession>A0ABY6MWU2</accession>
<feature type="region of interest" description="Disordered" evidence="1">
    <location>
        <begin position="1"/>
        <end position="25"/>
    </location>
</feature>
<evidence type="ECO:0000313" key="2">
    <source>
        <dbReference type="EMBL" id="UZD56462.1"/>
    </source>
</evidence>
<protein>
    <submittedName>
        <fullName evidence="2">Hemin uptake protein HemP</fullName>
    </submittedName>
</protein>
<dbReference type="Gene3D" id="2.10.70.10">
    <property type="entry name" value="Complement Module, domain 1"/>
    <property type="match status" value="1"/>
</dbReference>
<dbReference type="Pfam" id="PF10636">
    <property type="entry name" value="hemP"/>
    <property type="match status" value="1"/>
</dbReference>
<dbReference type="EMBL" id="CP110257">
    <property type="protein sequence ID" value="UZD56462.1"/>
    <property type="molecule type" value="Genomic_DNA"/>
</dbReference>
<name>A0ABY6MWU2_9BURK</name>
<keyword evidence="3" id="KW-1185">Reference proteome</keyword>
<dbReference type="InterPro" id="IPR019600">
    <property type="entry name" value="Hemin_uptake_protein_HemP"/>
</dbReference>
<evidence type="ECO:0000313" key="3">
    <source>
        <dbReference type="Proteomes" id="UP001163266"/>
    </source>
</evidence>